<dbReference type="Proteomes" id="UP000593571">
    <property type="component" value="Unassembled WGS sequence"/>
</dbReference>
<evidence type="ECO:0000313" key="2">
    <source>
        <dbReference type="EMBL" id="KAF6505946.1"/>
    </source>
</evidence>
<organism evidence="2 3">
    <name type="scientific">Rousettus aegyptiacus</name>
    <name type="common">Egyptian fruit bat</name>
    <name type="synonym">Pteropus aegyptiacus</name>
    <dbReference type="NCBI Taxonomy" id="9407"/>
    <lineage>
        <taxon>Eukaryota</taxon>
        <taxon>Metazoa</taxon>
        <taxon>Chordata</taxon>
        <taxon>Craniata</taxon>
        <taxon>Vertebrata</taxon>
        <taxon>Euteleostomi</taxon>
        <taxon>Mammalia</taxon>
        <taxon>Eutheria</taxon>
        <taxon>Laurasiatheria</taxon>
        <taxon>Chiroptera</taxon>
        <taxon>Yinpterochiroptera</taxon>
        <taxon>Pteropodoidea</taxon>
        <taxon>Pteropodidae</taxon>
        <taxon>Rousettinae</taxon>
        <taxon>Rousettus</taxon>
    </lineage>
</organism>
<reference evidence="2 3" key="1">
    <citation type="journal article" date="2020" name="Nature">
        <title>Six reference-quality genomes reveal evolution of bat adaptations.</title>
        <authorList>
            <person name="Jebb D."/>
            <person name="Huang Z."/>
            <person name="Pippel M."/>
            <person name="Hughes G.M."/>
            <person name="Lavrichenko K."/>
            <person name="Devanna P."/>
            <person name="Winkler S."/>
            <person name="Jermiin L.S."/>
            <person name="Skirmuntt E.C."/>
            <person name="Katzourakis A."/>
            <person name="Burkitt-Gray L."/>
            <person name="Ray D.A."/>
            <person name="Sullivan K.A.M."/>
            <person name="Roscito J.G."/>
            <person name="Kirilenko B.M."/>
            <person name="Davalos L.M."/>
            <person name="Corthals A.P."/>
            <person name="Power M.L."/>
            <person name="Jones G."/>
            <person name="Ransome R.D."/>
            <person name="Dechmann D.K.N."/>
            <person name="Locatelli A.G."/>
            <person name="Puechmaille S.J."/>
            <person name="Fedrigo O."/>
            <person name="Jarvis E.D."/>
            <person name="Hiller M."/>
            <person name="Vernes S.C."/>
            <person name="Myers E.W."/>
            <person name="Teeling E.C."/>
        </authorList>
    </citation>
    <scope>NUCLEOTIDE SEQUENCE [LARGE SCALE GENOMIC DNA]</scope>
    <source>
        <strain evidence="2">MRouAeg1</strain>
        <tissue evidence="2">Muscle</tissue>
    </source>
</reference>
<keyword evidence="3" id="KW-1185">Reference proteome</keyword>
<gene>
    <name evidence="2" type="ORF">HJG63_007823</name>
</gene>
<protein>
    <submittedName>
        <fullName evidence="2">Uncharacterized protein</fullName>
    </submittedName>
</protein>
<feature type="region of interest" description="Disordered" evidence="1">
    <location>
        <begin position="1"/>
        <end position="24"/>
    </location>
</feature>
<comment type="caution">
    <text evidence="2">The sequence shown here is derived from an EMBL/GenBank/DDBJ whole genome shotgun (WGS) entry which is preliminary data.</text>
</comment>
<accession>A0A7J8KAP8</accession>
<sequence>MNQKLKPESGRGLVQTPSRSVAQLEPEYRSPDIPAGAWSNPCQLEHKAQANRELTTFKLWAHPLNLGAGSLFLRTCSQSLLVGGQLSHSMAPAATPALDLLSGSLSSGAVNSRMRVLGHTGRAPSAGCACGLGWAQDLLLMTQYFRVQAAGLCVLQQVNYRLSKSKIK</sequence>
<evidence type="ECO:0000256" key="1">
    <source>
        <dbReference type="SAM" id="MobiDB-lite"/>
    </source>
</evidence>
<dbReference type="EMBL" id="JACASE010000001">
    <property type="protein sequence ID" value="KAF6505946.1"/>
    <property type="molecule type" value="Genomic_DNA"/>
</dbReference>
<proteinExistence type="predicted"/>
<name>A0A7J8KAP8_ROUAE</name>
<dbReference type="AlphaFoldDB" id="A0A7J8KAP8"/>
<evidence type="ECO:0000313" key="3">
    <source>
        <dbReference type="Proteomes" id="UP000593571"/>
    </source>
</evidence>